<dbReference type="RefSeq" id="WP_072944216.1">
    <property type="nucleotide sequence ID" value="NZ_FQWO01000007.1"/>
</dbReference>
<proteinExistence type="predicted"/>
<name>A0A1M5QCE5_9FLAO</name>
<keyword evidence="4" id="KW-1185">Reference proteome</keyword>
<evidence type="ECO:0000313" key="3">
    <source>
        <dbReference type="Proteomes" id="UP000184384"/>
    </source>
</evidence>
<dbReference type="AlphaFoldDB" id="A0A1M5QCE5"/>
<protein>
    <recommendedName>
        <fullName evidence="5">MipA/OmpV family protein</fullName>
    </recommendedName>
</protein>
<evidence type="ECO:0000313" key="2">
    <source>
        <dbReference type="EMBL" id="SHH11580.1"/>
    </source>
</evidence>
<reference evidence="3" key="2">
    <citation type="submission" date="2016-11" db="EMBL/GenBank/DDBJ databases">
        <authorList>
            <person name="Varghese N."/>
            <person name="Submissions S."/>
        </authorList>
    </citation>
    <scope>NUCLEOTIDE SEQUENCE [LARGE SCALE GENOMIC DNA]</scope>
    <source>
        <strain evidence="3">DSM 19729</strain>
    </source>
</reference>
<dbReference type="EMBL" id="FQWO01000007">
    <property type="protein sequence ID" value="SHH11580.1"/>
    <property type="molecule type" value="Genomic_DNA"/>
</dbReference>
<evidence type="ECO:0000313" key="1">
    <source>
        <dbReference type="EMBL" id="PRZ22162.1"/>
    </source>
</evidence>
<reference evidence="1 4" key="3">
    <citation type="submission" date="2018-03" db="EMBL/GenBank/DDBJ databases">
        <title>Genomic Encyclopedia of Archaeal and Bacterial Type Strains, Phase II (KMG-II): from individual species to whole genera.</title>
        <authorList>
            <person name="Goeker M."/>
        </authorList>
    </citation>
    <scope>NUCLEOTIDE SEQUENCE [LARGE SCALE GENOMIC DNA]</scope>
    <source>
        <strain evidence="1 4">DSM 17797</strain>
    </source>
</reference>
<reference evidence="2" key="1">
    <citation type="submission" date="2016-11" db="EMBL/GenBank/DDBJ databases">
        <authorList>
            <person name="Jaros S."/>
            <person name="Januszkiewicz K."/>
            <person name="Wedrychowicz H."/>
        </authorList>
    </citation>
    <scope>NUCLEOTIDE SEQUENCE [LARGE SCALE GENOMIC DNA]</scope>
    <source>
        <strain evidence="2">DSM 19729</strain>
    </source>
</reference>
<accession>A0A1M5QCE5</accession>
<evidence type="ECO:0008006" key="5">
    <source>
        <dbReference type="Google" id="ProtNLM"/>
    </source>
</evidence>
<dbReference type="Proteomes" id="UP000237771">
    <property type="component" value="Unassembled WGS sequence"/>
</dbReference>
<evidence type="ECO:0000313" key="4">
    <source>
        <dbReference type="Proteomes" id="UP000237771"/>
    </source>
</evidence>
<dbReference type="EMBL" id="PVUB01000007">
    <property type="protein sequence ID" value="PRZ22162.1"/>
    <property type="molecule type" value="Genomic_DNA"/>
</dbReference>
<dbReference type="Proteomes" id="UP000184384">
    <property type="component" value="Unassembled WGS sequence"/>
</dbReference>
<sequence>MKNLPLLFYLLLVALPISLMGQNLKNKDKNSYVLFSLNYESDAVFMGRNDSVRAPYLVPSLGFYDRSGFFADASLSYLTKSEESRIDLFLLTAGYQFNSKKLSGLLSGTKYFFSKDSYSIQSEIEGDLTATLGYDLSLFKISLTASSYFSSNSSTDFFGGIQLDKSIYALDDNFEITPTFNIFGGSQYFYQEYYTYNRLGNRKGKSNLQNPSINNSIAIKEVNQFNVLNLEISLPIQFQSNSFLFSISPHWAFPQSNATITTNEIILKEDLKNIFYWSGGISYWLNTKKRK</sequence>
<dbReference type="STRING" id="280093.SAMN05443373_107164"/>
<organism evidence="2 3">
    <name type="scientific">Flavobacterium granuli</name>
    <dbReference type="NCBI Taxonomy" id="280093"/>
    <lineage>
        <taxon>Bacteria</taxon>
        <taxon>Pseudomonadati</taxon>
        <taxon>Bacteroidota</taxon>
        <taxon>Flavobacteriia</taxon>
        <taxon>Flavobacteriales</taxon>
        <taxon>Flavobacteriaceae</taxon>
        <taxon>Flavobacterium</taxon>
    </lineage>
</organism>
<gene>
    <name evidence="1" type="ORF">BC624_107164</name>
    <name evidence="2" type="ORF">SAMN05443373_107164</name>
</gene>